<comment type="caution">
    <text evidence="1">The sequence shown here is derived from an EMBL/GenBank/DDBJ whole genome shotgun (WGS) entry which is preliminary data.</text>
</comment>
<name>A0A4Y1ZBQ7_9BACL</name>
<sequence length="40" mass="4595">MKHQADGFGPLVRRNRCMMLGTCTSVKIGFLVKPDLFYTY</sequence>
<accession>A0A4Y1ZBQ7</accession>
<dbReference type="EMBL" id="BEXB01000014">
    <property type="protein sequence ID" value="GAY76459.1"/>
    <property type="molecule type" value="Genomic_DNA"/>
</dbReference>
<proteinExistence type="predicted"/>
<gene>
    <name evidence="1" type="ORF">NBRC111894_2013</name>
</gene>
<evidence type="ECO:0000313" key="2">
    <source>
        <dbReference type="Proteomes" id="UP000319716"/>
    </source>
</evidence>
<organism evidence="1 2">
    <name type="scientific">Sporolactobacillus inulinus</name>
    <dbReference type="NCBI Taxonomy" id="2078"/>
    <lineage>
        <taxon>Bacteria</taxon>
        <taxon>Bacillati</taxon>
        <taxon>Bacillota</taxon>
        <taxon>Bacilli</taxon>
        <taxon>Bacillales</taxon>
        <taxon>Sporolactobacillaceae</taxon>
        <taxon>Sporolactobacillus</taxon>
    </lineage>
</organism>
<dbReference type="AlphaFoldDB" id="A0A4Y1ZBQ7"/>
<evidence type="ECO:0000313" key="1">
    <source>
        <dbReference type="EMBL" id="GAY76459.1"/>
    </source>
</evidence>
<dbReference type="Proteomes" id="UP000319716">
    <property type="component" value="Unassembled WGS sequence"/>
</dbReference>
<protein>
    <submittedName>
        <fullName evidence="1">Uncharacterized protein</fullName>
    </submittedName>
</protein>
<reference evidence="1 2" key="1">
    <citation type="submission" date="2017-11" db="EMBL/GenBank/DDBJ databases">
        <title>Draft Genome Sequence of Sporolactobacillus inulinus NBRC 111894 Isolated from Koso, a Japanese Sugar-Vegetable Fermented Beverage.</title>
        <authorList>
            <person name="Chiou T.Y."/>
            <person name="Oshima K."/>
            <person name="Suda W."/>
            <person name="Hattori M."/>
            <person name="Takahashi T."/>
        </authorList>
    </citation>
    <scope>NUCLEOTIDE SEQUENCE [LARGE SCALE GENOMIC DNA]</scope>
    <source>
        <strain evidence="1 2">NBRC111894</strain>
    </source>
</reference>